<dbReference type="EMBL" id="ODYU01008297">
    <property type="protein sequence ID" value="SOQ51756.1"/>
    <property type="molecule type" value="Genomic_DNA"/>
</dbReference>
<dbReference type="AlphaFoldDB" id="A0A2H1WFN3"/>
<proteinExistence type="predicted"/>
<gene>
    <name evidence="1" type="ORF">SFRICE_022918</name>
</gene>
<accession>A0A2H1WFN3</accession>
<evidence type="ECO:0000313" key="1">
    <source>
        <dbReference type="EMBL" id="SOQ51756.1"/>
    </source>
</evidence>
<reference evidence="1" key="1">
    <citation type="submission" date="2016-07" db="EMBL/GenBank/DDBJ databases">
        <authorList>
            <person name="Bretaudeau A."/>
        </authorList>
    </citation>
    <scope>NUCLEOTIDE SEQUENCE</scope>
    <source>
        <strain evidence="1">Rice</strain>
        <tissue evidence="1">Whole body</tissue>
    </source>
</reference>
<organism evidence="1">
    <name type="scientific">Spodoptera frugiperda</name>
    <name type="common">Fall armyworm</name>
    <dbReference type="NCBI Taxonomy" id="7108"/>
    <lineage>
        <taxon>Eukaryota</taxon>
        <taxon>Metazoa</taxon>
        <taxon>Ecdysozoa</taxon>
        <taxon>Arthropoda</taxon>
        <taxon>Hexapoda</taxon>
        <taxon>Insecta</taxon>
        <taxon>Pterygota</taxon>
        <taxon>Neoptera</taxon>
        <taxon>Endopterygota</taxon>
        <taxon>Lepidoptera</taxon>
        <taxon>Glossata</taxon>
        <taxon>Ditrysia</taxon>
        <taxon>Noctuoidea</taxon>
        <taxon>Noctuidae</taxon>
        <taxon>Amphipyrinae</taxon>
        <taxon>Spodoptera</taxon>
    </lineage>
</organism>
<sequence>MTLLEHRAHCSLTTAVFMAQKRCDATKEDLFTLYHTMRRYKCVAGLLGVRNLRVVGKSGIGKIEKEAIEPPVTSITQRNITQALFHVGLRGEAGSLRSSRPIRAKAWLSHTYTLVKSSCFSAIGTLKGSKPNIKDFL</sequence>
<name>A0A2H1WFN3_SPOFR</name>
<protein>
    <submittedName>
        <fullName evidence="1">SFRICE_022918</fullName>
    </submittedName>
</protein>